<gene>
    <name evidence="12" type="primary">scrB</name>
    <name evidence="12" type="ORF">BWGOE8_56350</name>
</gene>
<evidence type="ECO:0000256" key="4">
    <source>
        <dbReference type="ARBA" id="ARBA00019623"/>
    </source>
</evidence>
<dbReference type="PANTHER" id="PTHR43101:SF1">
    <property type="entry name" value="BETA-FRUCTOSIDASE"/>
    <property type="match status" value="1"/>
</dbReference>
<dbReference type="Pfam" id="PF00251">
    <property type="entry name" value="Glyco_hydro_32N"/>
    <property type="match status" value="1"/>
</dbReference>
<comment type="caution">
    <text evidence="12">The sequence shown here is derived from an EMBL/GenBank/DDBJ whole genome shotgun (WGS) entry which is preliminary data.</text>
</comment>
<feature type="domain" description="Glycosyl hydrolase family 32 N-terminal" evidence="10">
    <location>
        <begin position="32"/>
        <end position="333"/>
    </location>
</feature>
<dbReference type="PANTHER" id="PTHR43101">
    <property type="entry name" value="BETA-FRUCTOSIDASE"/>
    <property type="match status" value="1"/>
</dbReference>
<feature type="domain" description="Glycosyl hydrolase family 32 C-terminal" evidence="11">
    <location>
        <begin position="336"/>
        <end position="478"/>
    </location>
</feature>
<evidence type="ECO:0000256" key="3">
    <source>
        <dbReference type="ARBA" id="ARBA00012758"/>
    </source>
</evidence>
<dbReference type="CDD" id="cd18623">
    <property type="entry name" value="GH32_ScrB-like"/>
    <property type="match status" value="1"/>
</dbReference>
<evidence type="ECO:0000256" key="5">
    <source>
        <dbReference type="ARBA" id="ARBA00022801"/>
    </source>
</evidence>
<dbReference type="InterPro" id="IPR013148">
    <property type="entry name" value="Glyco_hydro_32_N"/>
</dbReference>
<dbReference type="Pfam" id="PF08244">
    <property type="entry name" value="Glyco_hydro_32C"/>
    <property type="match status" value="1"/>
</dbReference>
<dbReference type="PROSITE" id="PS00609">
    <property type="entry name" value="GLYCOSYL_HYDROL_F32"/>
    <property type="match status" value="1"/>
</dbReference>
<evidence type="ECO:0000256" key="1">
    <source>
        <dbReference type="ARBA" id="ARBA00004914"/>
    </source>
</evidence>
<comment type="similarity">
    <text evidence="2 8">Belongs to the glycosyl hydrolase 32 family.</text>
</comment>
<dbReference type="EMBL" id="LXLT01000090">
    <property type="protein sequence ID" value="OFD70400.1"/>
    <property type="molecule type" value="Genomic_DNA"/>
</dbReference>
<evidence type="ECO:0000313" key="13">
    <source>
        <dbReference type="Proteomes" id="UP000175706"/>
    </source>
</evidence>
<dbReference type="GO" id="GO:0005985">
    <property type="term" value="P:sucrose metabolic process"/>
    <property type="evidence" value="ECO:0007669"/>
    <property type="project" value="UniProtKB-UniPathway"/>
</dbReference>
<dbReference type="Proteomes" id="UP000175706">
    <property type="component" value="Unassembled WGS sequence"/>
</dbReference>
<dbReference type="Gene3D" id="2.60.120.560">
    <property type="entry name" value="Exo-inulinase, domain 1"/>
    <property type="match status" value="1"/>
</dbReference>
<dbReference type="InterPro" id="IPR006232">
    <property type="entry name" value="Suc6P_hydrolase"/>
</dbReference>
<evidence type="ECO:0000256" key="7">
    <source>
        <dbReference type="ARBA" id="ARBA00033367"/>
    </source>
</evidence>
<dbReference type="AlphaFoldDB" id="A0A1E8AYQ9"/>
<keyword evidence="6 8" id="KW-0326">Glycosidase</keyword>
<comment type="pathway">
    <text evidence="1 9">Glycan biosynthesis; sucrose metabolism.</text>
</comment>
<dbReference type="SUPFAM" id="SSF49899">
    <property type="entry name" value="Concanavalin A-like lectins/glucanases"/>
    <property type="match status" value="1"/>
</dbReference>
<dbReference type="InterPro" id="IPR018053">
    <property type="entry name" value="Glyco_hydro_32_AS"/>
</dbReference>
<dbReference type="InterPro" id="IPR013320">
    <property type="entry name" value="ConA-like_dom_sf"/>
</dbReference>
<dbReference type="InterPro" id="IPR001362">
    <property type="entry name" value="Glyco_hydro_32"/>
</dbReference>
<comment type="subcellular location">
    <subcellularLocation>
        <location evidence="9">Cytoplasm</location>
    </subcellularLocation>
</comment>
<evidence type="ECO:0000259" key="11">
    <source>
        <dbReference type="Pfam" id="PF08244"/>
    </source>
</evidence>
<dbReference type="InterPro" id="IPR013189">
    <property type="entry name" value="Glyco_hydro_32_C"/>
</dbReference>
<name>A0A1E8AYQ9_BACMY</name>
<dbReference type="InterPro" id="IPR051214">
    <property type="entry name" value="GH32_Enzymes"/>
</dbReference>
<keyword evidence="9" id="KW-0963">Cytoplasm</keyword>
<organism evidence="12 13">
    <name type="scientific">Bacillus mycoides</name>
    <dbReference type="NCBI Taxonomy" id="1405"/>
    <lineage>
        <taxon>Bacteria</taxon>
        <taxon>Bacillati</taxon>
        <taxon>Bacillota</taxon>
        <taxon>Bacilli</taxon>
        <taxon>Bacillales</taxon>
        <taxon>Bacillaceae</taxon>
        <taxon>Bacillus</taxon>
        <taxon>Bacillus cereus group</taxon>
    </lineage>
</organism>
<evidence type="ECO:0000256" key="2">
    <source>
        <dbReference type="ARBA" id="ARBA00009902"/>
    </source>
</evidence>
<evidence type="ECO:0000259" key="10">
    <source>
        <dbReference type="Pfam" id="PF00251"/>
    </source>
</evidence>
<accession>A0A1E8AYQ9</accession>
<evidence type="ECO:0000313" key="12">
    <source>
        <dbReference type="EMBL" id="OFD70400.1"/>
    </source>
</evidence>
<dbReference type="GO" id="GO:0005737">
    <property type="term" value="C:cytoplasm"/>
    <property type="evidence" value="ECO:0007669"/>
    <property type="project" value="UniProtKB-SubCell"/>
</dbReference>
<dbReference type="PATRIC" id="fig|86662.25.peg.5806"/>
<sequence>MDKYRTIREVKECELTSLEKIANQDSWKPIYHIHPPYGLMNDPNGVSYYNNEYHVFYQWYPFAPIHGMKHWAHVKSKDLIHWERMPVAITPTESYESHGAYSGGAFVKDDILHLFYTGNVKHTDGSRDANQCVALMNKQYEVEKAEYNPIIRSVPAGYTGHVRDPKIWKNDDVYYMLLGAQRENETGTLLIYQSKDLYDWKLQGELQTNLKDFGFMWECPDYFHLDGKDILIFSPQGIQATKGSYQNVYNVIYAIGTLDLENLYFHVDSYYELDKGFDFYAPQTLQDPAGRRIMFAWAGSSEITYPSDDFMWAHCLTIPRELTLENYALKQRPICELKKLRTSSKTVSGCLQNETYVLSDLFKEHSYELEVRLQSEKANVFGISLFHCHEESFPITFQRDKGIVSIERGSFHHHFGGEYGYKRCKEITIQDTMKMRIFVDQSIVEIFLCDGATVFTSRVFPRKDIEYNISLFSDEKMEFHITQYKLGRGLE</sequence>
<proteinExistence type="inferred from homology"/>
<dbReference type="RefSeq" id="WP_070145873.1">
    <property type="nucleotide sequence ID" value="NZ_LXLT01000090.1"/>
</dbReference>
<keyword evidence="9" id="KW-0119">Carbohydrate metabolism</keyword>
<dbReference type="InterPro" id="IPR023296">
    <property type="entry name" value="Glyco_hydro_beta-prop_sf"/>
</dbReference>
<dbReference type="SUPFAM" id="SSF75005">
    <property type="entry name" value="Arabinanase/levansucrase/invertase"/>
    <property type="match status" value="1"/>
</dbReference>
<dbReference type="GO" id="GO:0004564">
    <property type="term" value="F:beta-fructofuranosidase activity"/>
    <property type="evidence" value="ECO:0007669"/>
    <property type="project" value="UniProtKB-EC"/>
</dbReference>
<comment type="catalytic activity">
    <reaction evidence="8">
        <text>Hydrolysis of terminal non-reducing beta-D-fructofuranoside residues in beta-D-fructofuranosides.</text>
        <dbReference type="EC" id="3.2.1.26"/>
    </reaction>
</comment>
<dbReference type="NCBIfam" id="TIGR01322">
    <property type="entry name" value="scrB_fam"/>
    <property type="match status" value="1"/>
</dbReference>
<keyword evidence="5 8" id="KW-0378">Hydrolase</keyword>
<reference evidence="12 13" key="1">
    <citation type="submission" date="2016-05" db="EMBL/GenBank/DDBJ databases">
        <title>Bacillus thuringiensis and Bacillus weihenstephanensis as novel biocontrol agents of wilt causing Verticillium species.</title>
        <authorList>
            <person name="Hollensteiner J."/>
            <person name="Wemheuer F."/>
            <person name="Harting R."/>
            <person name="Kolarzyk A."/>
            <person name="Diaz-Valerio S."/>
            <person name="Poehlein A."/>
            <person name="Brzuszkiewicz E."/>
            <person name="Nesemann K."/>
            <person name="Braus-Stromeyer S."/>
            <person name="Braus G."/>
            <person name="Daniel R."/>
            <person name="Liesegang H."/>
        </authorList>
    </citation>
    <scope>NUCLEOTIDE SEQUENCE [LARGE SCALE GENOMIC DNA]</scope>
    <source>
        <strain evidence="12 13">GOE8</strain>
    </source>
</reference>
<protein>
    <recommendedName>
        <fullName evidence="4 8">Sucrose-6-phosphate hydrolase</fullName>
        <ecNumber evidence="3 8">3.2.1.26</ecNumber>
    </recommendedName>
    <alternativeName>
        <fullName evidence="7 9">Invertase</fullName>
    </alternativeName>
</protein>
<comment type="function">
    <text evidence="9">Enables the bacterium to metabolize sucrose as a sole carbon source.</text>
</comment>
<dbReference type="UniPathway" id="UPA00238"/>
<dbReference type="SMART" id="SM00640">
    <property type="entry name" value="Glyco_32"/>
    <property type="match status" value="1"/>
</dbReference>
<dbReference type="Gene3D" id="2.115.10.20">
    <property type="entry name" value="Glycosyl hydrolase domain, family 43"/>
    <property type="match status" value="1"/>
</dbReference>
<dbReference type="EC" id="3.2.1.26" evidence="3 8"/>
<evidence type="ECO:0000256" key="6">
    <source>
        <dbReference type="ARBA" id="ARBA00023295"/>
    </source>
</evidence>
<evidence type="ECO:0000256" key="9">
    <source>
        <dbReference type="RuleBase" id="RU365015"/>
    </source>
</evidence>
<evidence type="ECO:0000256" key="8">
    <source>
        <dbReference type="RuleBase" id="RU362110"/>
    </source>
</evidence>